<name>G0V2D6_TRYCI</name>
<sequence>MKAGGCDSRKVSNELPPVLPWWKRLALDSAYRKRIRKIATERYNSEMRLLHHFPHELSAAVRDFGAVLPVAAQYICLEADCQWSNKHPSNVVKASSVEQLRDSANVTVLPALGENLEERIDNEVKRLFLSEEENNRLYGLSYIWDKQFPPMGFIRQWPLPHKAMWPSSYDETPSKIRLPSDKAALRKLISNPLCIHIYRRNGEFLGVWRQSLMLLRYKVICCALHEEAEEKSPYWANTDNPQDTSHLEGVPRFTVPLLKLQQGTAVIVGKGKVELDSIRSPTSWEGIAPSPPDVQVDQGYLNWCTLHNNSPMVRQSLRDVYNMLPHDRDGMLSKETFVDFVLDLLNLFFPVNDSASNIAVAEEEWAFRGTSDKMSFDAFFEKFFNFPFIFLRNFEGVTRDKYIEVWCLIRVCLLETKYTIHLATSDITHSTEQSPRYLAGQDQGSSSPRVRRGVIALNKSDRGSVSTLCRIKNTATLRATRLENRSREFVMRQKNIPNLIGGIEGLGPQEIINLGCTSFYNTDNYKMFVMKRDALREFEKGLRVATPGRQVLLAHKKAERQLVQEVEEDEYSEYLSTSVCVEGAQGEAEAETPSASSSSVCSRSATLTGGNGVTKTRRAVLEELEDRHTLGKILATSTWYRRRREQRKKRLNDAYTLVSRCHTSWDMYGYDIYAPPEGNVTEINNLITFVLELPDDFFEIENPLRMRNAVYRAYENFSERRLNKVSRDNELKAIEEKLRVEMESAWLGRIASPMKPTILNDSDPSASLEREKRESTATAARRDPVDDECDSPCERTHLLPKSPLLPAPFQPQTAASTGTISLFKPPTGTLLGQSLQQQQRVECSLSVTGRVTAHQHRARLEREEKKANMKEKRAIEARLDLVGKLGAEFLKRTKPKPKVRGLFRAINATQRKL</sequence>
<evidence type="ECO:0000256" key="2">
    <source>
        <dbReference type="SAM" id="MobiDB-lite"/>
    </source>
</evidence>
<reference evidence="3" key="1">
    <citation type="journal article" date="2012" name="Proc. Natl. Acad. Sci. U.S.A.">
        <title>Antigenic diversity is generated by distinct evolutionary mechanisms in African trypanosome species.</title>
        <authorList>
            <person name="Jackson A.P."/>
            <person name="Berry A."/>
            <person name="Aslett M."/>
            <person name="Allison H.C."/>
            <person name="Burton P."/>
            <person name="Vavrova-Anderson J."/>
            <person name="Brown R."/>
            <person name="Browne H."/>
            <person name="Corton N."/>
            <person name="Hauser H."/>
            <person name="Gamble J."/>
            <person name="Gilderthorp R."/>
            <person name="Marcello L."/>
            <person name="McQuillan J."/>
            <person name="Otto T.D."/>
            <person name="Quail M.A."/>
            <person name="Sanders M.J."/>
            <person name="van Tonder A."/>
            <person name="Ginger M.L."/>
            <person name="Field M.C."/>
            <person name="Barry J.D."/>
            <person name="Hertz-Fowler C."/>
            <person name="Berriman M."/>
        </authorList>
    </citation>
    <scope>NUCLEOTIDE SEQUENCE</scope>
    <source>
        <strain evidence="3">IL3000</strain>
    </source>
</reference>
<feature type="region of interest" description="Disordered" evidence="2">
    <location>
        <begin position="757"/>
        <end position="792"/>
    </location>
</feature>
<dbReference type="EMBL" id="HE575324">
    <property type="protein sequence ID" value="CCC95808.1"/>
    <property type="molecule type" value="Genomic_DNA"/>
</dbReference>
<dbReference type="VEuPathDB" id="TriTrypDB:TcIL3000.11.13070"/>
<organism evidence="3">
    <name type="scientific">Trypanosoma congolense (strain IL3000)</name>
    <dbReference type="NCBI Taxonomy" id="1068625"/>
    <lineage>
        <taxon>Eukaryota</taxon>
        <taxon>Discoba</taxon>
        <taxon>Euglenozoa</taxon>
        <taxon>Kinetoplastea</taxon>
        <taxon>Metakinetoplastina</taxon>
        <taxon>Trypanosomatida</taxon>
        <taxon>Trypanosomatidae</taxon>
        <taxon>Trypanosoma</taxon>
        <taxon>Nannomonas</taxon>
    </lineage>
</organism>
<feature type="coiled-coil region" evidence="1">
    <location>
        <begin position="853"/>
        <end position="880"/>
    </location>
</feature>
<gene>
    <name evidence="3" type="ORF">TCIL3000_11_13070</name>
</gene>
<evidence type="ECO:0000256" key="1">
    <source>
        <dbReference type="SAM" id="Coils"/>
    </source>
</evidence>
<keyword evidence="1" id="KW-0175">Coiled coil</keyword>
<evidence type="ECO:0000313" key="3">
    <source>
        <dbReference type="EMBL" id="CCC95808.1"/>
    </source>
</evidence>
<feature type="compositionally biased region" description="Basic and acidic residues" evidence="2">
    <location>
        <begin position="768"/>
        <end position="784"/>
    </location>
</feature>
<proteinExistence type="predicted"/>
<dbReference type="AlphaFoldDB" id="G0V2D6"/>
<accession>G0V2D6</accession>
<feature type="compositionally biased region" description="Low complexity" evidence="2">
    <location>
        <begin position="591"/>
        <end position="605"/>
    </location>
</feature>
<protein>
    <submittedName>
        <fullName evidence="3">Uncharacterized protein TCIL3000_11_13070</fullName>
    </submittedName>
</protein>
<feature type="region of interest" description="Disordered" evidence="2">
    <location>
        <begin position="585"/>
        <end position="611"/>
    </location>
</feature>